<dbReference type="GO" id="GO:0070573">
    <property type="term" value="F:metallodipeptidase activity"/>
    <property type="evidence" value="ECO:0007669"/>
    <property type="project" value="TreeGrafter"/>
</dbReference>
<keyword evidence="8" id="KW-0170">Cobalt</keyword>
<reference evidence="19" key="2">
    <citation type="submission" date="2021-04" db="EMBL/GenBank/DDBJ databases">
        <authorList>
            <person name="Gilroy R."/>
        </authorList>
    </citation>
    <scope>NUCLEOTIDE SEQUENCE</scope>
    <source>
        <strain evidence="19">1068</strain>
    </source>
</reference>
<dbReference type="AlphaFoldDB" id="A0A9D2JU68"/>
<sequence length="483" mass="53792">MSVLENLQPKRVFYYFEELTKIPHGSGNTKEISDYLVQFAREHKLEYIQDDSNNVIIFKEASKGYENAPRVILQGHMDMVCEKTPESNHDFTKDPLKLQVEGDYIFAEGTTLGGDDGIAVAYGLALLEDQSLEHPALELVCTVDEEVGLLGAAALDTTPLKGRYLINLDSEEEGYLWVGCAGGLTALTHIPVRYQEAQGNKWRVTVSGLLGGHSGAEIDKNRANATLLLARFLHEAKEICRYDLSELEGGQKDNAIPRKAQALLLTGQEEGRALQEFARSFTQTLRKEYTGSDQGITVTVEEEGQGTEPVLHPVSLEKVLFFLIHYPNGIQKMCGYIDGLVETSCNLGITKLTPKGLEGSASVRSSVGTEKQALADKIAYLTEFLGGEYTQEGDYPSWEYKQDSRLRPLMTQVFEEMYGHKPEVKVIHAGLECGLFFEKIPGLDCVSLGPDMKDIHTTEEKLSISSVKRVWEYLVEVLKRIKE</sequence>
<dbReference type="Proteomes" id="UP000824056">
    <property type="component" value="Unassembled WGS sequence"/>
</dbReference>
<evidence type="ECO:0000256" key="3">
    <source>
        <dbReference type="ARBA" id="ARBA00022670"/>
    </source>
</evidence>
<keyword evidence="5" id="KW-0378">Hydrolase</keyword>
<gene>
    <name evidence="19" type="ORF">H9809_13205</name>
</gene>
<protein>
    <recommendedName>
        <fullName evidence="13">Cytosol non-specific dipeptidase</fullName>
        <ecNumber evidence="10">3.4.13.18</ecNumber>
    </recommendedName>
    <alternativeName>
        <fullName evidence="16">Aminoacyl-histidine dipeptidase</fullName>
    </alternativeName>
    <alternativeName>
        <fullName evidence="15">Beta-alanyl-histidine dipeptidase</fullName>
    </alternativeName>
    <alternativeName>
        <fullName evidence="14">Carnosinase</fullName>
    </alternativeName>
    <alternativeName>
        <fullName evidence="11">Peptidase D</fullName>
    </alternativeName>
    <alternativeName>
        <fullName evidence="17">Xaa-His dipeptidase</fullName>
    </alternativeName>
</protein>
<evidence type="ECO:0000256" key="11">
    <source>
        <dbReference type="ARBA" id="ARBA00044252"/>
    </source>
</evidence>
<keyword evidence="4" id="KW-0479">Metal-binding</keyword>
<feature type="domain" description="Peptidase M20 dimerisation" evidence="18">
    <location>
        <begin position="206"/>
        <end position="289"/>
    </location>
</feature>
<dbReference type="PANTHER" id="PTHR43501">
    <property type="entry name" value="CYTOSOL NON-SPECIFIC DIPEPTIDASE"/>
    <property type="match status" value="1"/>
</dbReference>
<dbReference type="EC" id="3.4.13.18" evidence="10"/>
<dbReference type="FunFam" id="3.40.630.10:FF:000015">
    <property type="entry name" value="Aminoacyl-histidine dipeptidase PepD"/>
    <property type="match status" value="1"/>
</dbReference>
<evidence type="ECO:0000256" key="5">
    <source>
        <dbReference type="ARBA" id="ARBA00022801"/>
    </source>
</evidence>
<keyword evidence="3" id="KW-0645">Protease</keyword>
<dbReference type="Pfam" id="PF07687">
    <property type="entry name" value="M20_dimer"/>
    <property type="match status" value="1"/>
</dbReference>
<evidence type="ECO:0000256" key="10">
    <source>
        <dbReference type="ARBA" id="ARBA00038976"/>
    </source>
</evidence>
<dbReference type="PIRSF" id="PIRSF016599">
    <property type="entry name" value="Xaa-His_dipept"/>
    <property type="match status" value="1"/>
</dbReference>
<organism evidence="19 20">
    <name type="scientific">Candidatus Blautia pullicola</name>
    <dbReference type="NCBI Taxonomy" id="2838498"/>
    <lineage>
        <taxon>Bacteria</taxon>
        <taxon>Bacillati</taxon>
        <taxon>Bacillota</taxon>
        <taxon>Clostridia</taxon>
        <taxon>Lachnospirales</taxon>
        <taxon>Lachnospiraceae</taxon>
        <taxon>Blautia</taxon>
    </lineage>
</organism>
<keyword evidence="7" id="KW-0482">Metalloprotease</keyword>
<dbReference type="SUPFAM" id="SSF53187">
    <property type="entry name" value="Zn-dependent exopeptidases"/>
    <property type="match status" value="1"/>
</dbReference>
<comment type="cofactor">
    <cofactor evidence="2">
        <name>Zn(2+)</name>
        <dbReference type="ChEBI" id="CHEBI:29105"/>
    </cofactor>
</comment>
<dbReference type="PANTHER" id="PTHR43501:SF1">
    <property type="entry name" value="CYTOSOL NON-SPECIFIC DIPEPTIDASE"/>
    <property type="match status" value="1"/>
</dbReference>
<reference evidence="19" key="1">
    <citation type="journal article" date="2021" name="PeerJ">
        <title>Extensive microbial diversity within the chicken gut microbiome revealed by metagenomics and culture.</title>
        <authorList>
            <person name="Gilroy R."/>
            <person name="Ravi A."/>
            <person name="Getino M."/>
            <person name="Pursley I."/>
            <person name="Horton D.L."/>
            <person name="Alikhan N.F."/>
            <person name="Baker D."/>
            <person name="Gharbi K."/>
            <person name="Hall N."/>
            <person name="Watson M."/>
            <person name="Adriaenssens E.M."/>
            <person name="Foster-Nyarko E."/>
            <person name="Jarju S."/>
            <person name="Secka A."/>
            <person name="Antonio M."/>
            <person name="Oren A."/>
            <person name="Chaudhuri R.R."/>
            <person name="La Ragione R."/>
            <person name="Hildebrand F."/>
            <person name="Pallen M.J."/>
        </authorList>
    </citation>
    <scope>NUCLEOTIDE SEQUENCE</scope>
    <source>
        <strain evidence="19">1068</strain>
    </source>
</reference>
<evidence type="ECO:0000313" key="19">
    <source>
        <dbReference type="EMBL" id="HIZ66833.1"/>
    </source>
</evidence>
<dbReference type="FunFam" id="3.40.630.10:FF:000072">
    <property type="entry name" value="Aminoacyl-histidine dipeptidase"/>
    <property type="match status" value="1"/>
</dbReference>
<dbReference type="InterPro" id="IPR011650">
    <property type="entry name" value="Peptidase_M20_dimer"/>
</dbReference>
<evidence type="ECO:0000256" key="6">
    <source>
        <dbReference type="ARBA" id="ARBA00022833"/>
    </source>
</evidence>
<evidence type="ECO:0000256" key="4">
    <source>
        <dbReference type="ARBA" id="ARBA00022723"/>
    </source>
</evidence>
<dbReference type="InterPro" id="IPR001160">
    <property type="entry name" value="Peptidase_M20C"/>
</dbReference>
<evidence type="ECO:0000256" key="17">
    <source>
        <dbReference type="ARBA" id="ARBA00078074"/>
    </source>
</evidence>
<dbReference type="GO" id="GO:0046872">
    <property type="term" value="F:metal ion binding"/>
    <property type="evidence" value="ECO:0007669"/>
    <property type="project" value="UniProtKB-KW"/>
</dbReference>
<evidence type="ECO:0000313" key="20">
    <source>
        <dbReference type="Proteomes" id="UP000824056"/>
    </source>
</evidence>
<accession>A0A9D2JU68</accession>
<evidence type="ECO:0000256" key="2">
    <source>
        <dbReference type="ARBA" id="ARBA00001947"/>
    </source>
</evidence>
<evidence type="ECO:0000256" key="15">
    <source>
        <dbReference type="ARBA" id="ARBA00076004"/>
    </source>
</evidence>
<name>A0A9D2JU68_9FIRM</name>
<evidence type="ECO:0000256" key="1">
    <source>
        <dbReference type="ARBA" id="ARBA00001941"/>
    </source>
</evidence>
<dbReference type="InterPro" id="IPR002933">
    <property type="entry name" value="Peptidase_M20"/>
</dbReference>
<dbReference type="GO" id="GO:0006508">
    <property type="term" value="P:proteolysis"/>
    <property type="evidence" value="ECO:0007669"/>
    <property type="project" value="UniProtKB-KW"/>
</dbReference>
<dbReference type="Pfam" id="PF01546">
    <property type="entry name" value="Peptidase_M20"/>
    <property type="match status" value="1"/>
</dbReference>
<evidence type="ECO:0000259" key="18">
    <source>
        <dbReference type="Pfam" id="PF07687"/>
    </source>
</evidence>
<proteinExistence type="inferred from homology"/>
<comment type="caution">
    <text evidence="19">The sequence shown here is derived from an EMBL/GenBank/DDBJ whole genome shotgun (WGS) entry which is preliminary data.</text>
</comment>
<comment type="cofactor">
    <cofactor evidence="1">
        <name>Co(2+)</name>
        <dbReference type="ChEBI" id="CHEBI:48828"/>
    </cofactor>
</comment>
<dbReference type="GO" id="GO:0005829">
    <property type="term" value="C:cytosol"/>
    <property type="evidence" value="ECO:0007669"/>
    <property type="project" value="TreeGrafter"/>
</dbReference>
<dbReference type="NCBIfam" id="TIGR01893">
    <property type="entry name" value="aa-his-dipept"/>
    <property type="match status" value="1"/>
</dbReference>
<evidence type="ECO:0000256" key="16">
    <source>
        <dbReference type="ARBA" id="ARBA00077688"/>
    </source>
</evidence>
<keyword evidence="6" id="KW-0862">Zinc</keyword>
<dbReference type="CDD" id="cd03890">
    <property type="entry name" value="M20_pepD"/>
    <property type="match status" value="1"/>
</dbReference>
<evidence type="ECO:0000256" key="14">
    <source>
        <dbReference type="ARBA" id="ARBA00075285"/>
    </source>
</evidence>
<comment type="catalytic activity">
    <reaction evidence="9">
        <text>Hydrolysis of dipeptides, preferentially hydrophobic dipeptides including prolyl amino acids.</text>
        <dbReference type="EC" id="3.4.13.18"/>
    </reaction>
</comment>
<dbReference type="PRINTS" id="PR00934">
    <property type="entry name" value="XHISDIPTASE"/>
</dbReference>
<evidence type="ECO:0000256" key="12">
    <source>
        <dbReference type="ARBA" id="ARBA00061423"/>
    </source>
</evidence>
<evidence type="ECO:0000256" key="13">
    <source>
        <dbReference type="ARBA" id="ARBA00071271"/>
    </source>
</evidence>
<evidence type="ECO:0000256" key="7">
    <source>
        <dbReference type="ARBA" id="ARBA00023049"/>
    </source>
</evidence>
<dbReference type="EMBL" id="DXBG01000307">
    <property type="protein sequence ID" value="HIZ66833.1"/>
    <property type="molecule type" value="Genomic_DNA"/>
</dbReference>
<dbReference type="Gene3D" id="3.40.630.10">
    <property type="entry name" value="Zn peptidases"/>
    <property type="match status" value="2"/>
</dbReference>
<evidence type="ECO:0000256" key="8">
    <source>
        <dbReference type="ARBA" id="ARBA00023285"/>
    </source>
</evidence>
<comment type="similarity">
    <text evidence="12">Belongs to the peptidase M20C family.</text>
</comment>
<evidence type="ECO:0000256" key="9">
    <source>
        <dbReference type="ARBA" id="ARBA00036421"/>
    </source>
</evidence>